<sequence length="381" mass="40734">MEGQNPFSEISGNKDFGAFINEAMTKAMAATMSKMSKSIESSVQNMFFKSFMAHSAGDSRKRKNKDLSRQNDGALLTGDVSSPMTEDEMPPGPPSQEGNSDQVSGNRKSITKNTLAAPKQVIISHISDTDDDVGDMDDLDNDSDVWGSLSQPSPPKKPILEVSTPFSAKIVLDSEGHEQGYSVCSSVELLQAYVRCPSRHCLHPRSCCSAAQHFSFRFSRAPGLNFPLLGLDSAARLGSSPPWWAALAALLLRWTSDLTPGPPLSILAGPEHLPPRLARPVVSRTAPGRAQQLWSLVTGWGAMPLLPRSCFTSSEHPWVLKAACPAPRQVRCSTPAAVTAVLRCGTAPSVFASPGLLGSVSLYQASAVPRAGILLSFLTSC</sequence>
<evidence type="ECO:0000313" key="3">
    <source>
        <dbReference type="Proteomes" id="UP001066276"/>
    </source>
</evidence>
<gene>
    <name evidence="2" type="ORF">NDU88_009589</name>
</gene>
<comment type="caution">
    <text evidence="2">The sequence shown here is derived from an EMBL/GenBank/DDBJ whole genome shotgun (WGS) entry which is preliminary data.</text>
</comment>
<dbReference type="AlphaFoldDB" id="A0AAV7RYS8"/>
<name>A0AAV7RYS8_PLEWA</name>
<feature type="region of interest" description="Disordered" evidence="1">
    <location>
        <begin position="54"/>
        <end position="108"/>
    </location>
</feature>
<accession>A0AAV7RYS8</accession>
<dbReference type="EMBL" id="JANPWB010000009">
    <property type="protein sequence ID" value="KAJ1156872.1"/>
    <property type="molecule type" value="Genomic_DNA"/>
</dbReference>
<keyword evidence="3" id="KW-1185">Reference proteome</keyword>
<protein>
    <submittedName>
        <fullName evidence="2">Uncharacterized protein</fullName>
    </submittedName>
</protein>
<evidence type="ECO:0000256" key="1">
    <source>
        <dbReference type="SAM" id="MobiDB-lite"/>
    </source>
</evidence>
<dbReference type="Proteomes" id="UP001066276">
    <property type="component" value="Chromosome 5"/>
</dbReference>
<organism evidence="2 3">
    <name type="scientific">Pleurodeles waltl</name>
    <name type="common">Iberian ribbed newt</name>
    <dbReference type="NCBI Taxonomy" id="8319"/>
    <lineage>
        <taxon>Eukaryota</taxon>
        <taxon>Metazoa</taxon>
        <taxon>Chordata</taxon>
        <taxon>Craniata</taxon>
        <taxon>Vertebrata</taxon>
        <taxon>Euteleostomi</taxon>
        <taxon>Amphibia</taxon>
        <taxon>Batrachia</taxon>
        <taxon>Caudata</taxon>
        <taxon>Salamandroidea</taxon>
        <taxon>Salamandridae</taxon>
        <taxon>Pleurodelinae</taxon>
        <taxon>Pleurodeles</taxon>
    </lineage>
</organism>
<proteinExistence type="predicted"/>
<feature type="compositionally biased region" description="Polar residues" evidence="1">
    <location>
        <begin position="96"/>
        <end position="108"/>
    </location>
</feature>
<evidence type="ECO:0000313" key="2">
    <source>
        <dbReference type="EMBL" id="KAJ1156872.1"/>
    </source>
</evidence>
<reference evidence="2" key="1">
    <citation type="journal article" date="2022" name="bioRxiv">
        <title>Sequencing and chromosome-scale assembly of the giantPleurodeles waltlgenome.</title>
        <authorList>
            <person name="Brown T."/>
            <person name="Elewa A."/>
            <person name="Iarovenko S."/>
            <person name="Subramanian E."/>
            <person name="Araus A.J."/>
            <person name="Petzold A."/>
            <person name="Susuki M."/>
            <person name="Suzuki K.-i.T."/>
            <person name="Hayashi T."/>
            <person name="Toyoda A."/>
            <person name="Oliveira C."/>
            <person name="Osipova E."/>
            <person name="Leigh N.D."/>
            <person name="Simon A."/>
            <person name="Yun M.H."/>
        </authorList>
    </citation>
    <scope>NUCLEOTIDE SEQUENCE</scope>
    <source>
        <strain evidence="2">20211129_DDA</strain>
        <tissue evidence="2">Liver</tissue>
    </source>
</reference>